<dbReference type="EMBL" id="JAYMYS010000002">
    <property type="protein sequence ID" value="KAK7406338.1"/>
    <property type="molecule type" value="Genomic_DNA"/>
</dbReference>
<name>A0AAN9T465_PSOTE</name>
<gene>
    <name evidence="4" type="ORF">VNO78_07961</name>
</gene>
<evidence type="ECO:0000256" key="2">
    <source>
        <dbReference type="PROSITE-ProRule" id="PRU00708"/>
    </source>
</evidence>
<dbReference type="InterPro" id="IPR002885">
    <property type="entry name" value="PPR_rpt"/>
</dbReference>
<evidence type="ECO:0008006" key="6">
    <source>
        <dbReference type="Google" id="ProtNLM"/>
    </source>
</evidence>
<reference evidence="4 5" key="1">
    <citation type="submission" date="2024-01" db="EMBL/GenBank/DDBJ databases">
        <title>The genomes of 5 underutilized Papilionoideae crops provide insights into root nodulation and disease resistanc.</title>
        <authorList>
            <person name="Jiang F."/>
        </authorList>
    </citation>
    <scope>NUCLEOTIDE SEQUENCE [LARGE SCALE GENOMIC DNA]</scope>
    <source>
        <strain evidence="4">DUOXIRENSHENG_FW03</strain>
        <tissue evidence="4">Leaves</tissue>
    </source>
</reference>
<dbReference type="GO" id="GO:0009451">
    <property type="term" value="P:RNA modification"/>
    <property type="evidence" value="ECO:0007669"/>
    <property type="project" value="InterPro"/>
</dbReference>
<protein>
    <recommendedName>
        <fullName evidence="6">Pentatricopeptide repeat-containing protein</fullName>
    </recommendedName>
</protein>
<dbReference type="Pfam" id="PF01535">
    <property type="entry name" value="PPR"/>
    <property type="match status" value="4"/>
</dbReference>
<organism evidence="4 5">
    <name type="scientific">Psophocarpus tetragonolobus</name>
    <name type="common">Winged bean</name>
    <name type="synonym">Dolichos tetragonolobus</name>
    <dbReference type="NCBI Taxonomy" id="3891"/>
    <lineage>
        <taxon>Eukaryota</taxon>
        <taxon>Viridiplantae</taxon>
        <taxon>Streptophyta</taxon>
        <taxon>Embryophyta</taxon>
        <taxon>Tracheophyta</taxon>
        <taxon>Spermatophyta</taxon>
        <taxon>Magnoliopsida</taxon>
        <taxon>eudicotyledons</taxon>
        <taxon>Gunneridae</taxon>
        <taxon>Pentapetalae</taxon>
        <taxon>rosids</taxon>
        <taxon>fabids</taxon>
        <taxon>Fabales</taxon>
        <taxon>Fabaceae</taxon>
        <taxon>Papilionoideae</taxon>
        <taxon>50 kb inversion clade</taxon>
        <taxon>NPAAA clade</taxon>
        <taxon>indigoferoid/millettioid clade</taxon>
        <taxon>Phaseoleae</taxon>
        <taxon>Psophocarpus</taxon>
    </lineage>
</organism>
<dbReference type="Proteomes" id="UP001386955">
    <property type="component" value="Unassembled WGS sequence"/>
</dbReference>
<dbReference type="GO" id="GO:0003723">
    <property type="term" value="F:RNA binding"/>
    <property type="evidence" value="ECO:0007669"/>
    <property type="project" value="InterPro"/>
</dbReference>
<dbReference type="PANTHER" id="PTHR24015:SF2015">
    <property type="entry name" value="DYW DOMAIN-CONTAINING PROTEIN"/>
    <property type="match status" value="1"/>
</dbReference>
<dbReference type="FunFam" id="1.25.40.10:FF:000073">
    <property type="entry name" value="Pentatricopeptide repeat-containing protein chloroplastic"/>
    <property type="match status" value="1"/>
</dbReference>
<feature type="repeat" description="PPR" evidence="2">
    <location>
        <begin position="59"/>
        <end position="93"/>
    </location>
</feature>
<dbReference type="PROSITE" id="PS51375">
    <property type="entry name" value="PPR"/>
    <property type="match status" value="1"/>
</dbReference>
<comment type="caution">
    <text evidence="4">The sequence shown here is derived from an EMBL/GenBank/DDBJ whole genome shotgun (WGS) entry which is preliminary data.</text>
</comment>
<dbReference type="NCBIfam" id="TIGR00756">
    <property type="entry name" value="PPR"/>
    <property type="match status" value="2"/>
</dbReference>
<dbReference type="PANTHER" id="PTHR24015">
    <property type="entry name" value="OS07G0578800 PROTEIN-RELATED"/>
    <property type="match status" value="1"/>
</dbReference>
<evidence type="ECO:0000256" key="1">
    <source>
        <dbReference type="ARBA" id="ARBA00022737"/>
    </source>
</evidence>
<accession>A0AAN9T465</accession>
<evidence type="ECO:0000313" key="4">
    <source>
        <dbReference type="EMBL" id="KAK7406338.1"/>
    </source>
</evidence>
<evidence type="ECO:0000256" key="3">
    <source>
        <dbReference type="SAM" id="MobiDB-lite"/>
    </source>
</evidence>
<feature type="region of interest" description="Disordered" evidence="3">
    <location>
        <begin position="293"/>
        <end position="320"/>
    </location>
</feature>
<proteinExistence type="predicted"/>
<evidence type="ECO:0000313" key="5">
    <source>
        <dbReference type="Proteomes" id="UP001386955"/>
    </source>
</evidence>
<dbReference type="AlphaFoldDB" id="A0AAN9T465"/>
<dbReference type="InterPro" id="IPR011990">
    <property type="entry name" value="TPR-like_helical_dom_sf"/>
</dbReference>
<sequence>MINDCCIIGGIDAKSVHCMVIKTGFEHYKLISNALVDMSAKTGNLNCAYAVFEKMLEKDVISWTSLVSGYAQNSSHKESLKIFCDMRIAGVSLDQFIIASILSACAELTLLEFGKQVHSDFVKLGLRSSLSVDNALVSMYAKCGCLGDADAIFASIHVRDVTTWTSLIVGDEQNVTGLVDEGRTYFQQMKKIYGIKSCTEYYACMIDLFGRLGKLDEAKEILNQMDVKPDATVWKALLAVCKVHSRKWDDAAKAKERAITAMRTAKAASNFLTPHSFKNRNTKQSEAVIKTLAQRGKNPAKNLGGDDASNDLLNVGANEP</sequence>
<keyword evidence="1" id="KW-0677">Repeat</keyword>
<keyword evidence="5" id="KW-1185">Reference proteome</keyword>
<dbReference type="Gene3D" id="1.25.40.10">
    <property type="entry name" value="Tetratricopeptide repeat domain"/>
    <property type="match status" value="2"/>
</dbReference>
<dbReference type="InterPro" id="IPR046960">
    <property type="entry name" value="PPR_At4g14850-like_plant"/>
</dbReference>